<comment type="caution">
    <text evidence="3">The sequence shown here is derived from an EMBL/GenBank/DDBJ whole genome shotgun (WGS) entry which is preliminary data.</text>
</comment>
<dbReference type="GO" id="GO:0000055">
    <property type="term" value="P:ribosomal large subunit export from nucleus"/>
    <property type="evidence" value="ECO:0007669"/>
    <property type="project" value="UniProtKB-UniRule"/>
</dbReference>
<keyword evidence="1" id="KW-0539">Nucleus</keyword>
<dbReference type="EMBL" id="VEPZ02001198">
    <property type="protein sequence ID" value="KAE8687957.1"/>
    <property type="molecule type" value="Genomic_DNA"/>
</dbReference>
<dbReference type="GO" id="GO:0042273">
    <property type="term" value="P:ribosomal large subunit biogenesis"/>
    <property type="evidence" value="ECO:0007669"/>
    <property type="project" value="UniProtKB-UniRule"/>
</dbReference>
<accession>A0A6A2Z8C9</accession>
<dbReference type="Proteomes" id="UP000436088">
    <property type="component" value="Unassembled WGS sequence"/>
</dbReference>
<dbReference type="Pfam" id="PF08158">
    <property type="entry name" value="SDA1_HEAT"/>
    <property type="match status" value="1"/>
</dbReference>
<dbReference type="PANTHER" id="PTHR12730">
    <property type="entry name" value="HSDA/SDA1-RELATED"/>
    <property type="match status" value="1"/>
</dbReference>
<evidence type="ECO:0000256" key="1">
    <source>
        <dbReference type="RuleBase" id="RU365057"/>
    </source>
</evidence>
<dbReference type="InterPro" id="IPR016024">
    <property type="entry name" value="ARM-type_fold"/>
</dbReference>
<comment type="function">
    <text evidence="1">Required for 60S pre-ribosomal subunits export to the cytoplasm.</text>
</comment>
<dbReference type="InterPro" id="IPR012977">
    <property type="entry name" value="SDA1_N"/>
</dbReference>
<dbReference type="SUPFAM" id="SSF48371">
    <property type="entry name" value="ARM repeat"/>
    <property type="match status" value="1"/>
</dbReference>
<evidence type="ECO:0000313" key="3">
    <source>
        <dbReference type="EMBL" id="KAE8687957.1"/>
    </source>
</evidence>
<dbReference type="AlphaFoldDB" id="A0A6A2Z8C9"/>
<comment type="similarity">
    <text evidence="1">Belongs to the SDA1 family.</text>
</comment>
<comment type="subcellular location">
    <subcellularLocation>
        <location evidence="1">Nucleus</location>
        <location evidence="1">Nucleolus</location>
    </subcellularLocation>
</comment>
<name>A0A6A2Z8C9_HIBSY</name>
<keyword evidence="1" id="KW-0653">Protein transport</keyword>
<dbReference type="GO" id="GO:0015031">
    <property type="term" value="P:protein transport"/>
    <property type="evidence" value="ECO:0007669"/>
    <property type="project" value="UniProtKB-KW"/>
</dbReference>
<evidence type="ECO:0000259" key="2">
    <source>
        <dbReference type="Pfam" id="PF08158"/>
    </source>
</evidence>
<gene>
    <name evidence="3" type="ORF">F3Y22_tig00111005pilonHSYRG00055</name>
</gene>
<keyword evidence="4" id="KW-1185">Reference proteome</keyword>
<keyword evidence="1" id="KW-0813">Transport</keyword>
<reference evidence="3" key="1">
    <citation type="submission" date="2019-09" db="EMBL/GenBank/DDBJ databases">
        <title>Draft genome information of white flower Hibiscus syriacus.</title>
        <authorList>
            <person name="Kim Y.-M."/>
        </authorList>
    </citation>
    <scope>NUCLEOTIDE SEQUENCE [LARGE SCALE GENOMIC DNA]</scope>
    <source>
        <strain evidence="3">YM2019G1</strain>
    </source>
</reference>
<dbReference type="InterPro" id="IPR027312">
    <property type="entry name" value="Sda1"/>
</dbReference>
<dbReference type="GO" id="GO:0005730">
    <property type="term" value="C:nucleolus"/>
    <property type="evidence" value="ECO:0007669"/>
    <property type="project" value="UniProtKB-SubCell"/>
</dbReference>
<sequence length="275" mass="31520">MKTDSEGYDTELSLIRSQFYSALELFQQQTALNFTSISGVGADPTVAKNLADRAMFLAHVTSFYPNHLAEFPSDLAAFLKSSARTLPSGLRFHVTQALVLFVNRKIIDIKDTLALFMELQTLDDRNLRKLAFSHVVHSIRRMNKNHKNEAMNRALQNVLFTLLQQEGEAKAKRSLITLSELHRRKVWFDDRTANAICMACFHSSSRIMIAVLSFLLDYEKIENDDEDTDDLSSEDEIVKTPKLSSTRRLPTRHIIRVQLLARRKRKQNYSVLFVA</sequence>
<keyword evidence="1" id="KW-0690">Ribosome biogenesis</keyword>
<protein>
    <recommendedName>
        <fullName evidence="1">Protein SDA1</fullName>
    </recommendedName>
</protein>
<proteinExistence type="inferred from homology"/>
<dbReference type="PANTHER" id="PTHR12730:SF0">
    <property type="entry name" value="PROTEIN SDA1 HOMOLOG"/>
    <property type="match status" value="1"/>
</dbReference>
<organism evidence="3 4">
    <name type="scientific">Hibiscus syriacus</name>
    <name type="common">Rose of Sharon</name>
    <dbReference type="NCBI Taxonomy" id="106335"/>
    <lineage>
        <taxon>Eukaryota</taxon>
        <taxon>Viridiplantae</taxon>
        <taxon>Streptophyta</taxon>
        <taxon>Embryophyta</taxon>
        <taxon>Tracheophyta</taxon>
        <taxon>Spermatophyta</taxon>
        <taxon>Magnoliopsida</taxon>
        <taxon>eudicotyledons</taxon>
        <taxon>Gunneridae</taxon>
        <taxon>Pentapetalae</taxon>
        <taxon>rosids</taxon>
        <taxon>malvids</taxon>
        <taxon>Malvales</taxon>
        <taxon>Malvaceae</taxon>
        <taxon>Malvoideae</taxon>
        <taxon>Hibiscus</taxon>
    </lineage>
</organism>
<evidence type="ECO:0000313" key="4">
    <source>
        <dbReference type="Proteomes" id="UP000436088"/>
    </source>
</evidence>
<feature type="domain" description="SDA1 N-terminal" evidence="2">
    <location>
        <begin position="56"/>
        <end position="241"/>
    </location>
</feature>